<dbReference type="SMART" id="SM00043">
    <property type="entry name" value="CY"/>
    <property type="match status" value="1"/>
</dbReference>
<dbReference type="InterPro" id="IPR046350">
    <property type="entry name" value="Cystatin_sf"/>
</dbReference>
<feature type="domain" description="Cystatin" evidence="2">
    <location>
        <begin position="26"/>
        <end position="113"/>
    </location>
</feature>
<keyword evidence="1" id="KW-0732">Signal</keyword>
<dbReference type="SUPFAM" id="SSF54403">
    <property type="entry name" value="Cystatin/monellin"/>
    <property type="match status" value="1"/>
</dbReference>
<dbReference type="SMR" id="A0A1Q1NPB3"/>
<accession>A0A1Q1NPB3</accession>
<sequence>MFAVKLFTFMLIGIALQHVAEARQGMCAGCPVDVDPNREDIKQTLGAVLAGRNSPDVVLKIVKAQVQVVNGARYVVDFEAQTPGTNEVKLCHTDYVSRPWVTKAMEVVDFECKVKQ</sequence>
<name>A0A1Q1NPB3_PRIPG</name>
<reference evidence="3" key="1">
    <citation type="journal article" date="2017" name="Mol. Cell. Proteomics">
        <title>Melt with this kiss: Paralysing and liquefying venom of the assassin bug Pristhesancus plagipennis (Hemiptera: Reduviidae).</title>
        <authorList>
            <person name="Walker A.A."/>
            <person name="Madio B."/>
            <person name="Jin J."/>
            <person name="Undheim E.A."/>
            <person name="Fry B.G."/>
            <person name="King G.F."/>
        </authorList>
    </citation>
    <scope>NUCLEOTIDE SEQUENCE</scope>
    <source>
        <tissue evidence="3">Venom/labial gland</tissue>
    </source>
</reference>
<feature type="signal peptide" evidence="1">
    <location>
        <begin position="1"/>
        <end position="22"/>
    </location>
</feature>
<dbReference type="GO" id="GO:0004869">
    <property type="term" value="F:cysteine-type endopeptidase inhibitor activity"/>
    <property type="evidence" value="ECO:0007669"/>
    <property type="project" value="InterPro"/>
</dbReference>
<evidence type="ECO:0000259" key="2">
    <source>
        <dbReference type="SMART" id="SM00043"/>
    </source>
</evidence>
<dbReference type="AlphaFoldDB" id="A0A1Q1NPB3"/>
<dbReference type="EMBL" id="KX459594">
    <property type="protein sequence ID" value="AQM58345.1"/>
    <property type="molecule type" value="mRNA"/>
</dbReference>
<dbReference type="CDD" id="cd00042">
    <property type="entry name" value="CY"/>
    <property type="match status" value="1"/>
</dbReference>
<protein>
    <submittedName>
        <fullName evidence="3">Venom cystatin-like protein 5</fullName>
    </submittedName>
</protein>
<dbReference type="Gene3D" id="3.10.450.10">
    <property type="match status" value="1"/>
</dbReference>
<proteinExistence type="evidence at transcript level"/>
<dbReference type="InterPro" id="IPR000010">
    <property type="entry name" value="Cystatin_dom"/>
</dbReference>
<evidence type="ECO:0000313" key="3">
    <source>
        <dbReference type="EMBL" id="AQM58345.1"/>
    </source>
</evidence>
<feature type="chain" id="PRO_5012885240" evidence="1">
    <location>
        <begin position="23"/>
        <end position="116"/>
    </location>
</feature>
<organism evidence="3">
    <name type="scientific">Pristhesancus plagipennis</name>
    <name type="common">Common assassin bug</name>
    <dbReference type="NCBI Taxonomy" id="1955184"/>
    <lineage>
        <taxon>Eukaryota</taxon>
        <taxon>Metazoa</taxon>
        <taxon>Ecdysozoa</taxon>
        <taxon>Arthropoda</taxon>
        <taxon>Hexapoda</taxon>
        <taxon>Insecta</taxon>
        <taxon>Pterygota</taxon>
        <taxon>Neoptera</taxon>
        <taxon>Paraneoptera</taxon>
        <taxon>Hemiptera</taxon>
        <taxon>Heteroptera</taxon>
        <taxon>Panheteroptera</taxon>
        <taxon>Cimicomorpha</taxon>
        <taxon>Reduviidae</taxon>
        <taxon>Harpactorinae</taxon>
        <taxon>Harpactorini</taxon>
        <taxon>Pristhesancus</taxon>
    </lineage>
</organism>
<dbReference type="Pfam" id="PF00031">
    <property type="entry name" value="Cystatin"/>
    <property type="match status" value="1"/>
</dbReference>
<evidence type="ECO:0000256" key="1">
    <source>
        <dbReference type="SAM" id="SignalP"/>
    </source>
</evidence>